<dbReference type="EMBL" id="MF063068">
    <property type="protein sequence ID" value="ARV77400.1"/>
    <property type="molecule type" value="Genomic_DNA"/>
</dbReference>
<accession>A0A1Y0SVF3</accession>
<reference evidence="1 2" key="1">
    <citation type="submission" date="2017-05" db="EMBL/GenBank/DDBJ databases">
        <authorList>
            <person name="Song R."/>
            <person name="Chenine A.L."/>
            <person name="Ruprecht R.M."/>
        </authorList>
    </citation>
    <scope>NUCLEOTIDE SEQUENCE [LARGE SCALE GENOMIC DNA]</scope>
</reference>
<keyword evidence="2" id="KW-1185">Reference proteome</keyword>
<proteinExistence type="predicted"/>
<evidence type="ECO:0000313" key="1">
    <source>
        <dbReference type="EMBL" id="ARV77400.1"/>
    </source>
</evidence>
<name>A0A1Y0SVF3_9CAUD</name>
<evidence type="ECO:0000313" key="2">
    <source>
        <dbReference type="Proteomes" id="UP000224829"/>
    </source>
</evidence>
<dbReference type="Proteomes" id="UP000224829">
    <property type="component" value="Segment"/>
</dbReference>
<sequence>MQKIPNLSASLFAKSFSSGIEKNVRESLKRCYSMYEALDLEALVHKATTPREHKPLPNGMAPVLVVLAIRDAMVPTVRKFLDRAVQMHGLGKQGPLDITTAAPMVTELCKEAGYEVRFVEIPIHFHMHEVICEIQKTRVIAGVMVSEVGDATGPAL</sequence>
<organism evidence="1 2">
    <name type="scientific">Pseudomonas phage Noxifer</name>
    <dbReference type="NCBI Taxonomy" id="2006684"/>
    <lineage>
        <taxon>Viruses</taxon>
        <taxon>Duplodnaviria</taxon>
        <taxon>Heunggongvirae</taxon>
        <taxon>Uroviricota</taxon>
        <taxon>Caudoviricetes</taxon>
        <taxon>Chimalliviridae</taxon>
        <taxon>Noxifervirus</taxon>
        <taxon>Noxifervirus noxifer</taxon>
    </lineage>
</organism>
<gene>
    <name evidence="1" type="ORF">NOXIFER_235</name>
</gene>
<protein>
    <submittedName>
        <fullName evidence="1">Uncharacterized protein</fullName>
    </submittedName>
</protein>